<evidence type="ECO:0000313" key="2">
    <source>
        <dbReference type="Proteomes" id="UP000290538"/>
    </source>
</evidence>
<sequence>MALEHITVDPVKVDINGSIYEKSQAEVKAIIAERTEANLADNEVSTPSVETTLSLKPANKQTIEKGQTKDITVTTNASDFTVESNNTNATVEKGSGKFTITAATKGTSEITVKATAQGGSEKVVKLSVEVTEAAAGAGQG</sequence>
<name>A0A410T7G2_9CAUD</name>
<dbReference type="EMBL" id="MK408758">
    <property type="protein sequence ID" value="QAU04773.1"/>
    <property type="molecule type" value="Genomic_DNA"/>
</dbReference>
<dbReference type="Proteomes" id="UP000290538">
    <property type="component" value="Segment"/>
</dbReference>
<protein>
    <submittedName>
        <fullName evidence="1">Uncharacterized protein</fullName>
    </submittedName>
</protein>
<accession>A0A410T7G2</accession>
<evidence type="ECO:0000313" key="1">
    <source>
        <dbReference type="EMBL" id="QAU04773.1"/>
    </source>
</evidence>
<reference evidence="1 2" key="1">
    <citation type="submission" date="2019-01" db="EMBL/GenBank/DDBJ databases">
        <title>Complete genome sequence of Campylobacter bacteriophage CP20.</title>
        <authorList>
            <person name="Connerton I.F."/>
        </authorList>
    </citation>
    <scope>NUCLEOTIDE SEQUENCE [LARGE SCALE GENOMIC DNA]</scope>
</reference>
<proteinExistence type="predicted"/>
<organism evidence="1 2">
    <name type="scientific">Campylobacter phage CP20</name>
    <dbReference type="NCBI Taxonomy" id="2506428"/>
    <lineage>
        <taxon>Viruses</taxon>
        <taxon>Duplodnaviria</taxon>
        <taxon>Heunggongvirae</taxon>
        <taxon>Uroviricota</taxon>
        <taxon>Caudoviricetes</taxon>
        <taxon>Connertonviridae</taxon>
        <taxon>Firehammervirus</taxon>
        <taxon>Firehammervirus CPt10</taxon>
    </lineage>
</organism>
<dbReference type="Gene3D" id="2.60.40.1080">
    <property type="match status" value="1"/>
</dbReference>